<evidence type="ECO:0000256" key="6">
    <source>
        <dbReference type="ARBA" id="ARBA00023136"/>
    </source>
</evidence>
<keyword evidence="4 12" id="KW-1133">Transmembrane helix</keyword>
<dbReference type="GO" id="GO:0071880">
    <property type="term" value="P:adenylate cyclase-activating adrenergic receptor signaling pathway"/>
    <property type="evidence" value="ECO:0007669"/>
    <property type="project" value="TreeGrafter"/>
</dbReference>
<dbReference type="PROSITE" id="PS50262">
    <property type="entry name" value="G_PROTEIN_RECEP_F1_2"/>
    <property type="match status" value="1"/>
</dbReference>
<feature type="region of interest" description="Disordered" evidence="11">
    <location>
        <begin position="615"/>
        <end position="634"/>
    </location>
</feature>
<evidence type="ECO:0000256" key="9">
    <source>
        <dbReference type="ARBA" id="ARBA00023224"/>
    </source>
</evidence>
<evidence type="ECO:0000256" key="11">
    <source>
        <dbReference type="SAM" id="MobiDB-lite"/>
    </source>
</evidence>
<feature type="transmembrane region" description="Helical" evidence="12">
    <location>
        <begin position="59"/>
        <end position="78"/>
    </location>
</feature>
<dbReference type="GO" id="GO:0004993">
    <property type="term" value="F:G protein-coupled serotonin receptor activity"/>
    <property type="evidence" value="ECO:0007669"/>
    <property type="project" value="UniProtKB-ARBA"/>
</dbReference>
<feature type="domain" description="G-protein coupled receptors family 1 profile" evidence="13">
    <location>
        <begin position="39"/>
        <end position="223"/>
    </location>
</feature>
<dbReference type="SUPFAM" id="SSF81321">
    <property type="entry name" value="Family A G protein-coupled receptor-like"/>
    <property type="match status" value="1"/>
</dbReference>
<feature type="region of interest" description="Disordered" evidence="11">
    <location>
        <begin position="274"/>
        <end position="297"/>
    </location>
</feature>
<feature type="region of interest" description="Disordered" evidence="11">
    <location>
        <begin position="499"/>
        <end position="528"/>
    </location>
</feature>
<evidence type="ECO:0000256" key="10">
    <source>
        <dbReference type="RuleBase" id="RU000688"/>
    </source>
</evidence>
<evidence type="ECO:0000256" key="1">
    <source>
        <dbReference type="ARBA" id="ARBA00004651"/>
    </source>
</evidence>
<keyword evidence="3 10" id="KW-0812">Transmembrane</keyword>
<evidence type="ECO:0000313" key="14">
    <source>
        <dbReference type="EMBL" id="TPP64006.1"/>
    </source>
</evidence>
<dbReference type="CDD" id="cd15329">
    <property type="entry name" value="7tmA_5-HT7"/>
    <property type="match status" value="1"/>
</dbReference>
<dbReference type="Pfam" id="PF00001">
    <property type="entry name" value="7tm_1"/>
    <property type="match status" value="1"/>
</dbReference>
<keyword evidence="2" id="KW-1003">Cell membrane</keyword>
<comment type="subcellular location">
    <subcellularLocation>
        <location evidence="1">Cell membrane</location>
        <topology evidence="1">Multi-pass membrane protein</topology>
    </subcellularLocation>
</comment>
<organism evidence="14 15">
    <name type="scientific">Fasciola gigantica</name>
    <name type="common">Giant liver fluke</name>
    <dbReference type="NCBI Taxonomy" id="46835"/>
    <lineage>
        <taxon>Eukaryota</taxon>
        <taxon>Metazoa</taxon>
        <taxon>Spiralia</taxon>
        <taxon>Lophotrochozoa</taxon>
        <taxon>Platyhelminthes</taxon>
        <taxon>Trematoda</taxon>
        <taxon>Digenea</taxon>
        <taxon>Plagiorchiida</taxon>
        <taxon>Echinostomata</taxon>
        <taxon>Echinostomatoidea</taxon>
        <taxon>Fasciolidae</taxon>
        <taxon>Fasciola</taxon>
    </lineage>
</organism>
<feature type="compositionally biased region" description="Polar residues" evidence="11">
    <location>
        <begin position="501"/>
        <end position="513"/>
    </location>
</feature>
<sequence length="707" mass="79434">METNMSIAEKFEMAKPEPTVDVISLGVFLGLITVLTIGGNLLVVLAVSLVKKLRTPSNFLIVSLAVSDVLVGVTAMPLAEFKQLVGSWTLGEALCDMYIVFDVLLCTASILNLCAISIDRYLAITRPLQYAAKRTPKRMMLMIAIVWVVSALISIPPIFGFKETFIPGMCEYSSNIIYQIYATAGAFYIPLIVMIVLYGRIFILARRMAQEDAKQKRVTESVANQYSSTYNYRNGRPSTVPSEDLKLFTEQGDLYDGPTIEAPDRTLHLSLFRRSNSEEPKTTGNTKTEKYPLPPSELCRRRKPRQLYWNNDYAIPSLRTEVPLQENDAPKTAGSLSKPKKLPELLLVQDSISTEPKSPSGLSCTEEFEDRVRTLRRLRAEFFAAPPSRHCSSVILNFNQDDSLSRESSRRPLSHVNDNALIKEDNGSSQPHRSPLHHSQTMRETVASLPVEYKPHSRGSMPPPPKLSISYYSEDPSIIASPSQVSDALTTWTIIEHDQEQLTSQPQSKSETQAIPRPRPRPTHGPRRSVTNAVEYAHRNCHQTRQSLLGLPSRSKQERRRSSPLTTDPYEWNTTDHEHPGTKSGSVHHVSSIPTELLNRRPSYLERSTSRLFNRSSDHGLVPPQPSRSRAASWASTRIPLRKRRPRGHSETKAIKTLGVIMGCFCLCWVPFFIIARLMELPITLTSSDPLQFLDENILLETQLSST</sequence>
<comment type="caution">
    <text evidence="14">The sequence shown here is derived from an EMBL/GenBank/DDBJ whole genome shotgun (WGS) entry which is preliminary data.</text>
</comment>
<dbReference type="Proteomes" id="UP000316759">
    <property type="component" value="Unassembled WGS sequence"/>
</dbReference>
<keyword evidence="6 12" id="KW-0472">Membrane</keyword>
<dbReference type="FunFam" id="1.20.1070.10:FF:000523">
    <property type="entry name" value="5-hydroxytryptamine receptor 2B"/>
    <property type="match status" value="1"/>
</dbReference>
<evidence type="ECO:0000256" key="7">
    <source>
        <dbReference type="ARBA" id="ARBA00023157"/>
    </source>
</evidence>
<evidence type="ECO:0000256" key="4">
    <source>
        <dbReference type="ARBA" id="ARBA00022989"/>
    </source>
</evidence>
<keyword evidence="15" id="KW-1185">Reference proteome</keyword>
<keyword evidence="9 10" id="KW-0807">Transducer</keyword>
<feature type="transmembrane region" description="Helical" evidence="12">
    <location>
        <begin position="654"/>
        <end position="676"/>
    </location>
</feature>
<proteinExistence type="inferred from homology"/>
<dbReference type="AlphaFoldDB" id="A0A504YUP0"/>
<accession>A0A504YUP0</accession>
<feature type="compositionally biased region" description="Polar residues" evidence="11">
    <location>
        <begin position="427"/>
        <end position="443"/>
    </location>
</feature>
<evidence type="ECO:0000256" key="2">
    <source>
        <dbReference type="ARBA" id="ARBA00022475"/>
    </source>
</evidence>
<dbReference type="InterPro" id="IPR000276">
    <property type="entry name" value="GPCR_Rhodpsn"/>
</dbReference>
<dbReference type="SMART" id="SM01381">
    <property type="entry name" value="7TM_GPCR_Srsx"/>
    <property type="match status" value="1"/>
</dbReference>
<dbReference type="PANTHER" id="PTHR24248">
    <property type="entry name" value="ADRENERGIC RECEPTOR-RELATED G-PROTEIN COUPLED RECEPTOR"/>
    <property type="match status" value="1"/>
</dbReference>
<feature type="region of interest" description="Disordered" evidence="11">
    <location>
        <begin position="541"/>
        <end position="589"/>
    </location>
</feature>
<dbReference type="EMBL" id="SUNJ01004980">
    <property type="protein sequence ID" value="TPP64006.1"/>
    <property type="molecule type" value="Genomic_DNA"/>
</dbReference>
<keyword evidence="7" id="KW-1015">Disulfide bond</keyword>
<dbReference type="GO" id="GO:0043410">
    <property type="term" value="P:positive regulation of MAPK cascade"/>
    <property type="evidence" value="ECO:0007669"/>
    <property type="project" value="TreeGrafter"/>
</dbReference>
<feature type="transmembrane region" description="Helical" evidence="12">
    <location>
        <begin position="98"/>
        <end position="118"/>
    </location>
</feature>
<evidence type="ECO:0000313" key="15">
    <source>
        <dbReference type="Proteomes" id="UP000316759"/>
    </source>
</evidence>
<feature type="transmembrane region" description="Helical" evidence="12">
    <location>
        <begin position="139"/>
        <end position="159"/>
    </location>
</feature>
<keyword evidence="5 10" id="KW-0297">G-protein coupled receptor</keyword>
<evidence type="ECO:0000256" key="3">
    <source>
        <dbReference type="ARBA" id="ARBA00022692"/>
    </source>
</evidence>
<evidence type="ECO:0000256" key="5">
    <source>
        <dbReference type="ARBA" id="ARBA00023040"/>
    </source>
</evidence>
<dbReference type="STRING" id="46835.A0A504YUP0"/>
<protein>
    <submittedName>
        <fullName evidence="14">5-hydroxytryptamine receptor 1</fullName>
    </submittedName>
</protein>
<name>A0A504YUP0_FASGI</name>
<dbReference type="GO" id="GO:0005886">
    <property type="term" value="C:plasma membrane"/>
    <property type="evidence" value="ECO:0007669"/>
    <property type="project" value="UniProtKB-SubCell"/>
</dbReference>
<evidence type="ECO:0000256" key="8">
    <source>
        <dbReference type="ARBA" id="ARBA00023170"/>
    </source>
</evidence>
<dbReference type="OrthoDB" id="5977853at2759"/>
<gene>
    <name evidence="14" type="ORF">FGIG_08163</name>
</gene>
<evidence type="ECO:0000256" key="12">
    <source>
        <dbReference type="SAM" id="Phobius"/>
    </source>
</evidence>
<dbReference type="PROSITE" id="PS00237">
    <property type="entry name" value="G_PROTEIN_RECEP_F1_1"/>
    <property type="match status" value="1"/>
</dbReference>
<feature type="transmembrane region" description="Helical" evidence="12">
    <location>
        <begin position="179"/>
        <end position="198"/>
    </location>
</feature>
<dbReference type="InterPro" id="IPR017452">
    <property type="entry name" value="GPCR_Rhodpsn_7TM"/>
</dbReference>
<comment type="similarity">
    <text evidence="10">Belongs to the G-protein coupled receptor 1 family.</text>
</comment>
<reference evidence="14 15" key="1">
    <citation type="submission" date="2019-04" db="EMBL/GenBank/DDBJ databases">
        <title>Annotation for the trematode Fasciola gigantica.</title>
        <authorList>
            <person name="Choi Y.-J."/>
        </authorList>
    </citation>
    <scope>NUCLEOTIDE SEQUENCE [LARGE SCALE GENOMIC DNA]</scope>
    <source>
        <strain evidence="14">Uganda_cow_1</strain>
    </source>
</reference>
<dbReference type="PANTHER" id="PTHR24248:SF199">
    <property type="entry name" value="IP13425P-RELATED"/>
    <property type="match status" value="1"/>
</dbReference>
<feature type="compositionally biased region" description="Basic residues" evidence="11">
    <location>
        <begin position="518"/>
        <end position="527"/>
    </location>
</feature>
<feature type="transmembrane region" description="Helical" evidence="12">
    <location>
        <begin position="22"/>
        <end position="47"/>
    </location>
</feature>
<dbReference type="PRINTS" id="PR00237">
    <property type="entry name" value="GPCRRHODOPSN"/>
</dbReference>
<evidence type="ECO:0000259" key="13">
    <source>
        <dbReference type="PROSITE" id="PS50262"/>
    </source>
</evidence>
<feature type="region of interest" description="Disordered" evidence="11">
    <location>
        <begin position="402"/>
        <end position="444"/>
    </location>
</feature>
<keyword evidence="8 10" id="KW-0675">Receptor</keyword>
<dbReference type="Gene3D" id="1.20.1070.10">
    <property type="entry name" value="Rhodopsin 7-helix transmembrane proteins"/>
    <property type="match status" value="2"/>
</dbReference>